<protein>
    <submittedName>
        <fullName evidence="1">Uncharacterized protein</fullName>
    </submittedName>
</protein>
<dbReference type="AlphaFoldDB" id="A0A1U9KJM8"/>
<gene>
    <name evidence="1" type="ORF">A0U92_15455</name>
</gene>
<dbReference type="STRING" id="435.A0U92_15455"/>
<dbReference type="KEGG" id="aace:A0U92_15455"/>
<evidence type="ECO:0000313" key="1">
    <source>
        <dbReference type="EMBL" id="AQS85929.1"/>
    </source>
</evidence>
<dbReference type="RefSeq" id="WP_187668796.1">
    <property type="nucleotide sequence ID" value="NZ_CP014692.1"/>
</dbReference>
<reference evidence="1 2" key="1">
    <citation type="submission" date="2016-03" db="EMBL/GenBank/DDBJ databases">
        <title>Acetic acid bacteria sequencing.</title>
        <authorList>
            <person name="Brandt J."/>
            <person name="Jakob F."/>
            <person name="Vogel R.F."/>
        </authorList>
    </citation>
    <scope>NUCLEOTIDE SEQUENCE [LARGE SCALE GENOMIC DNA]</scope>
    <source>
        <strain evidence="1 2">TMW2.1153</strain>
    </source>
</reference>
<dbReference type="EMBL" id="CP014692">
    <property type="protein sequence ID" value="AQS85929.1"/>
    <property type="molecule type" value="Genomic_DNA"/>
</dbReference>
<proteinExistence type="predicted"/>
<keyword evidence="2" id="KW-1185">Reference proteome</keyword>
<evidence type="ECO:0000313" key="2">
    <source>
        <dbReference type="Proteomes" id="UP000188937"/>
    </source>
</evidence>
<name>A0A1U9KJM8_ACEAC</name>
<organism evidence="1 2">
    <name type="scientific">Acetobacter aceti</name>
    <dbReference type="NCBI Taxonomy" id="435"/>
    <lineage>
        <taxon>Bacteria</taxon>
        <taxon>Pseudomonadati</taxon>
        <taxon>Pseudomonadota</taxon>
        <taxon>Alphaproteobacteria</taxon>
        <taxon>Acetobacterales</taxon>
        <taxon>Acetobacteraceae</taxon>
        <taxon>Acetobacter</taxon>
        <taxon>Acetobacter subgen. Acetobacter</taxon>
    </lineage>
</organism>
<sequence>MARHPLRSGAAALLLLLRPEPLPCRATGHEADERHKARVGGIGAQDEPQLRLGRSIRRGKGLDGSVRHRRSLPTVWQGKQTHDPDRWLLFQWKYALWNVALVRVLA</sequence>
<accession>A0A1U9KJM8</accession>
<dbReference type="Proteomes" id="UP000188937">
    <property type="component" value="Chromosome"/>
</dbReference>